<organism evidence="3 4">
    <name type="scientific">Exiguobacterium antarcticum</name>
    <dbReference type="NCBI Taxonomy" id="132920"/>
    <lineage>
        <taxon>Bacteria</taxon>
        <taxon>Bacillati</taxon>
        <taxon>Bacillota</taxon>
        <taxon>Bacilli</taxon>
        <taxon>Bacillales</taxon>
        <taxon>Bacillales Family XII. Incertae Sedis</taxon>
        <taxon>Exiguobacterium</taxon>
    </lineage>
</organism>
<dbReference type="InterPro" id="IPR001789">
    <property type="entry name" value="Sig_transdc_resp-reg_receiver"/>
</dbReference>
<dbReference type="CDD" id="cd00156">
    <property type="entry name" value="REC"/>
    <property type="match status" value="1"/>
</dbReference>
<feature type="domain" description="Response regulatory" evidence="2">
    <location>
        <begin position="131"/>
        <end position="246"/>
    </location>
</feature>
<dbReference type="SMART" id="SM00448">
    <property type="entry name" value="REC"/>
    <property type="match status" value="1"/>
</dbReference>
<dbReference type="SUPFAM" id="SSF52172">
    <property type="entry name" value="CheY-like"/>
    <property type="match status" value="1"/>
</dbReference>
<sequence>MRREEMWKLINASMEPMDEETSSTHVSSEDDVNVSTSGVVFIHTIGLMPETVNDLIEGGYCTQTDISYADVVLASQPVDEEKIPVVYLNPNLSDRSFYLLENAREVVPIDLTKDILLDRIVRYKRVRRVVDVAIVTDNPHLKRLLERELANRFETITVYERAETFFEQHVASRPYLLVFSSALPRADGLELLLRAKSESIVPFHAIMISMYNRERDHVLAIERGVDGIMTLPLKVEEFRAWVNKLEGVRG</sequence>
<gene>
    <name evidence="3" type="ORF">QK289_05595</name>
</gene>
<keyword evidence="4" id="KW-1185">Reference proteome</keyword>
<proteinExistence type="predicted"/>
<protein>
    <submittedName>
        <fullName evidence="3">Response regulator</fullName>
    </submittedName>
</protein>
<dbReference type="RefSeq" id="WP_014970934.1">
    <property type="nucleotide sequence ID" value="NZ_JASBQV010000006.1"/>
</dbReference>
<evidence type="ECO:0000313" key="3">
    <source>
        <dbReference type="EMBL" id="MDI3234473.1"/>
    </source>
</evidence>
<name>A0ABT6R0K4_9BACL</name>
<comment type="caution">
    <text evidence="3">The sequence shown here is derived from an EMBL/GenBank/DDBJ whole genome shotgun (WGS) entry which is preliminary data.</text>
</comment>
<evidence type="ECO:0000256" key="1">
    <source>
        <dbReference type="PROSITE-ProRule" id="PRU00169"/>
    </source>
</evidence>
<dbReference type="EMBL" id="JASBQV010000006">
    <property type="protein sequence ID" value="MDI3234473.1"/>
    <property type="molecule type" value="Genomic_DNA"/>
</dbReference>
<dbReference type="Pfam" id="PF00072">
    <property type="entry name" value="Response_reg"/>
    <property type="match status" value="1"/>
</dbReference>
<dbReference type="InterPro" id="IPR011006">
    <property type="entry name" value="CheY-like_superfamily"/>
</dbReference>
<reference evidence="3 4" key="1">
    <citation type="submission" date="2023-04" db="EMBL/GenBank/DDBJ databases">
        <title>Antarctic isolates genomes.</title>
        <authorList>
            <person name="Dimov S.G."/>
        </authorList>
    </citation>
    <scope>NUCLEOTIDE SEQUENCE [LARGE SCALE GENOMIC DNA]</scope>
    <source>
        <strain evidence="3 4">AL19</strain>
    </source>
</reference>
<comment type="caution">
    <text evidence="1">Lacks conserved residue(s) required for the propagation of feature annotation.</text>
</comment>
<dbReference type="Proteomes" id="UP001243286">
    <property type="component" value="Unassembled WGS sequence"/>
</dbReference>
<evidence type="ECO:0000259" key="2">
    <source>
        <dbReference type="PROSITE" id="PS50110"/>
    </source>
</evidence>
<dbReference type="PROSITE" id="PS50110">
    <property type="entry name" value="RESPONSE_REGULATORY"/>
    <property type="match status" value="1"/>
</dbReference>
<dbReference type="Gene3D" id="3.40.50.2300">
    <property type="match status" value="1"/>
</dbReference>
<evidence type="ECO:0000313" key="4">
    <source>
        <dbReference type="Proteomes" id="UP001243286"/>
    </source>
</evidence>
<accession>A0ABT6R0K4</accession>